<keyword evidence="1" id="KW-0472">Membrane</keyword>
<dbReference type="EMBL" id="JANGSQ010000108">
    <property type="protein sequence ID" value="MCW4591546.1"/>
    <property type="molecule type" value="Genomic_DNA"/>
</dbReference>
<keyword evidence="1" id="KW-1133">Transmembrane helix</keyword>
<name>A0ABT3K8X3_9PROT</name>
<comment type="caution">
    <text evidence="2">The sequence shown here is derived from an EMBL/GenBank/DDBJ whole genome shotgun (WGS) entry which is preliminary data.</text>
</comment>
<evidence type="ECO:0000256" key="1">
    <source>
        <dbReference type="SAM" id="Phobius"/>
    </source>
</evidence>
<organism evidence="2 3">
    <name type="scientific">Gluconacetobacter entanii</name>
    <dbReference type="NCBI Taxonomy" id="108528"/>
    <lineage>
        <taxon>Bacteria</taxon>
        <taxon>Pseudomonadati</taxon>
        <taxon>Pseudomonadota</taxon>
        <taxon>Alphaproteobacteria</taxon>
        <taxon>Acetobacterales</taxon>
        <taxon>Acetobacteraceae</taxon>
        <taxon>Gluconacetobacter</taxon>
    </lineage>
</organism>
<protein>
    <submittedName>
        <fullName evidence="2">Uncharacterized protein</fullName>
    </submittedName>
</protein>
<keyword evidence="3" id="KW-1185">Reference proteome</keyword>
<proteinExistence type="predicted"/>
<accession>A0ABT3K8X3</accession>
<feature type="transmembrane region" description="Helical" evidence="1">
    <location>
        <begin position="22"/>
        <end position="44"/>
    </location>
</feature>
<evidence type="ECO:0000313" key="2">
    <source>
        <dbReference type="EMBL" id="MCW4591546.1"/>
    </source>
</evidence>
<reference evidence="2 3" key="1">
    <citation type="submission" date="2022-07" db="EMBL/GenBank/DDBJ databases">
        <title>Genome stability of Gluconacetobacter entanii AV429.</title>
        <authorList>
            <person name="Trcek J."/>
            <person name="Cepec E."/>
        </authorList>
    </citation>
    <scope>NUCLEOTIDE SEQUENCE [LARGE SCALE GENOMIC DNA]</scope>
    <source>
        <strain evidence="2 3">AV429_2022</strain>
    </source>
</reference>
<keyword evidence="1" id="KW-0812">Transmembrane</keyword>
<gene>
    <name evidence="2" type="ORF">NO263_13240</name>
</gene>
<sequence>MSPLSDRQVERLRDHLPTTEEVAAYALLFSLIWGGLVLLFVGCLP</sequence>
<dbReference type="Proteomes" id="UP001526337">
    <property type="component" value="Unassembled WGS sequence"/>
</dbReference>
<evidence type="ECO:0000313" key="3">
    <source>
        <dbReference type="Proteomes" id="UP001526337"/>
    </source>
</evidence>
<dbReference type="RefSeq" id="WP_171791168.1">
    <property type="nucleotide sequence ID" value="NZ_JABJWD010000073.1"/>
</dbReference>